<keyword evidence="1" id="KW-0732">Signal</keyword>
<proteinExistence type="predicted"/>
<sequence length="161" mass="16929">MTRFTLAAATALLALSTAALAHDYKVGALVIDHPMAFNTAPTAKSGGGYLTITNTGETADRLIGVRADYPKVELHTTEEKDGIARMMHVEAIDIPAGETVALEPGGLHVMFMGLGGNGFDVGDKIPATLIFEQSGELEVEFSVEERGTAVGHDHGNHGKTN</sequence>
<dbReference type="Proteomes" id="UP000436522">
    <property type="component" value="Unassembled WGS sequence"/>
</dbReference>
<dbReference type="SUPFAM" id="SSF110087">
    <property type="entry name" value="DR1885-like metal-binding protein"/>
    <property type="match status" value="1"/>
</dbReference>
<gene>
    <name evidence="2" type="ORF">So717_41530</name>
</gene>
<evidence type="ECO:0000256" key="1">
    <source>
        <dbReference type="SAM" id="SignalP"/>
    </source>
</evidence>
<dbReference type="Gene3D" id="2.60.40.1890">
    <property type="entry name" value="PCu(A)C copper chaperone"/>
    <property type="match status" value="1"/>
</dbReference>
<dbReference type="OrthoDB" id="9796962at2"/>
<evidence type="ECO:0008006" key="4">
    <source>
        <dbReference type="Google" id="ProtNLM"/>
    </source>
</evidence>
<organism evidence="2 3">
    <name type="scientific">Roseobacter cerasinus</name>
    <dbReference type="NCBI Taxonomy" id="2602289"/>
    <lineage>
        <taxon>Bacteria</taxon>
        <taxon>Pseudomonadati</taxon>
        <taxon>Pseudomonadota</taxon>
        <taxon>Alphaproteobacteria</taxon>
        <taxon>Rhodobacterales</taxon>
        <taxon>Roseobacteraceae</taxon>
        <taxon>Roseobacter</taxon>
    </lineage>
</organism>
<name>A0A640VYD7_9RHOB</name>
<dbReference type="RefSeq" id="WP_159981004.1">
    <property type="nucleotide sequence ID" value="NZ_BLIV01000012.1"/>
</dbReference>
<keyword evidence="3" id="KW-1185">Reference proteome</keyword>
<dbReference type="AlphaFoldDB" id="A0A640VYD7"/>
<feature type="signal peptide" evidence="1">
    <location>
        <begin position="1"/>
        <end position="21"/>
    </location>
</feature>
<dbReference type="InterPro" id="IPR058248">
    <property type="entry name" value="Lxx211020-like"/>
</dbReference>
<dbReference type="EMBL" id="BLIV01000012">
    <property type="protein sequence ID" value="GFE52400.1"/>
    <property type="molecule type" value="Genomic_DNA"/>
</dbReference>
<evidence type="ECO:0000313" key="3">
    <source>
        <dbReference type="Proteomes" id="UP000436522"/>
    </source>
</evidence>
<evidence type="ECO:0000313" key="2">
    <source>
        <dbReference type="EMBL" id="GFE52400.1"/>
    </source>
</evidence>
<dbReference type="InterPro" id="IPR036182">
    <property type="entry name" value="PCuAC_sf"/>
</dbReference>
<dbReference type="Pfam" id="PF04314">
    <property type="entry name" value="PCuAC"/>
    <property type="match status" value="1"/>
</dbReference>
<dbReference type="InterPro" id="IPR007410">
    <property type="entry name" value="LpqE-like"/>
</dbReference>
<feature type="chain" id="PRO_5025007360" description="Copper chaperone PCu(A)C" evidence="1">
    <location>
        <begin position="22"/>
        <end position="161"/>
    </location>
</feature>
<accession>A0A640VYD7</accession>
<dbReference type="PANTHER" id="PTHR36302:SF1">
    <property type="entry name" value="COPPER CHAPERONE PCU(A)C"/>
    <property type="match status" value="1"/>
</dbReference>
<reference evidence="2 3" key="1">
    <citation type="submission" date="2019-12" db="EMBL/GenBank/DDBJ databases">
        <title>Roseobacter cerasinus sp. nov., isolated from seawater around aquaculture.</title>
        <authorList>
            <person name="Muramatsu S."/>
            <person name="Takabe Y."/>
            <person name="Mori K."/>
            <person name="Takaichi S."/>
            <person name="Hanada S."/>
        </authorList>
    </citation>
    <scope>NUCLEOTIDE SEQUENCE [LARGE SCALE GENOMIC DNA]</scope>
    <source>
        <strain evidence="2 3">AI77</strain>
    </source>
</reference>
<dbReference type="PANTHER" id="PTHR36302">
    <property type="entry name" value="BLR7088 PROTEIN"/>
    <property type="match status" value="1"/>
</dbReference>
<comment type="caution">
    <text evidence="2">The sequence shown here is derived from an EMBL/GenBank/DDBJ whole genome shotgun (WGS) entry which is preliminary data.</text>
</comment>
<protein>
    <recommendedName>
        <fullName evidence="4">Copper chaperone PCu(A)C</fullName>
    </recommendedName>
</protein>